<evidence type="ECO:0000313" key="4">
    <source>
        <dbReference type="Proteomes" id="UP000886595"/>
    </source>
</evidence>
<keyword evidence="2" id="KW-0812">Transmembrane</keyword>
<dbReference type="Proteomes" id="UP000886595">
    <property type="component" value="Unassembled WGS sequence"/>
</dbReference>
<accession>A0A8X7PJ96</accession>
<evidence type="ECO:0000256" key="1">
    <source>
        <dbReference type="SAM" id="MobiDB-lite"/>
    </source>
</evidence>
<sequence length="438" mass="49893">MIQGITEQDIEKAESTNKDVENANSSRKPKMNMLIHIGAESPKFQRKGEGSCSIFKIPQSLKKNHQKGYEPEIVSIGPYDHGKEHLQMLEEHKHRYLKLFLGEAKDGVDTNTLGRKILQMETAIRNSYSEKLVVIKPEFLKMMLLDGCFILMLSHQNDRILTTPWILSTIRSDLLLLENQVPLILLNTLLKESNISKNVNLETLAFKFFNLSVAEKTKSQNFEAEHLLDLIRKNFINGTSQSPEKAPSNSHYDDSRLILSANRLRLQGIKFKASTNVPRRSSREETILDIKLNGNELHIYSVLLNCVAFEQLSTKCFNNIASYVVFMGCLMNDEADATYLSEKGIIQNYVGNGSDVSQFFKFICKDVAFDMSNSYLKEEFEGINNYTSNRWNVECARFKNLHFDSPWTVLSSFAVLAAILLSILQTIFGGLSYLHHCK</sequence>
<evidence type="ECO:0000256" key="2">
    <source>
        <dbReference type="SAM" id="Phobius"/>
    </source>
</evidence>
<feature type="transmembrane region" description="Helical" evidence="2">
    <location>
        <begin position="407"/>
        <end position="434"/>
    </location>
</feature>
<keyword evidence="2" id="KW-1133">Transmembrane helix</keyword>
<comment type="caution">
    <text evidence="3">The sequence shown here is derived from an EMBL/GenBank/DDBJ whole genome shotgun (WGS) entry which is preliminary data.</text>
</comment>
<dbReference type="PANTHER" id="PTHR31170:SF20">
    <property type="entry name" value="DUF247 DOMAIN PROTEIN"/>
    <property type="match status" value="1"/>
</dbReference>
<dbReference type="EMBL" id="JAAMPC010000016">
    <property type="protein sequence ID" value="KAG2251667.1"/>
    <property type="molecule type" value="Genomic_DNA"/>
</dbReference>
<name>A0A8X7PJ96_BRACI</name>
<dbReference type="PANTHER" id="PTHR31170">
    <property type="entry name" value="BNAC04G53230D PROTEIN"/>
    <property type="match status" value="1"/>
</dbReference>
<protein>
    <submittedName>
        <fullName evidence="3">Uncharacterized protein</fullName>
    </submittedName>
</protein>
<evidence type="ECO:0000313" key="3">
    <source>
        <dbReference type="EMBL" id="KAG2251667.1"/>
    </source>
</evidence>
<dbReference type="InterPro" id="IPR004158">
    <property type="entry name" value="DUF247_pln"/>
</dbReference>
<dbReference type="AlphaFoldDB" id="A0A8X7PJ96"/>
<dbReference type="Pfam" id="PF03140">
    <property type="entry name" value="DUF247"/>
    <property type="match status" value="1"/>
</dbReference>
<keyword evidence="2" id="KW-0472">Membrane</keyword>
<keyword evidence="4" id="KW-1185">Reference proteome</keyword>
<proteinExistence type="predicted"/>
<dbReference type="OrthoDB" id="591587at2759"/>
<feature type="region of interest" description="Disordered" evidence="1">
    <location>
        <begin position="1"/>
        <end position="29"/>
    </location>
</feature>
<gene>
    <name evidence="3" type="ORF">Bca52824_081803</name>
</gene>
<organism evidence="3 4">
    <name type="scientific">Brassica carinata</name>
    <name type="common">Ethiopian mustard</name>
    <name type="synonym">Abyssinian cabbage</name>
    <dbReference type="NCBI Taxonomy" id="52824"/>
    <lineage>
        <taxon>Eukaryota</taxon>
        <taxon>Viridiplantae</taxon>
        <taxon>Streptophyta</taxon>
        <taxon>Embryophyta</taxon>
        <taxon>Tracheophyta</taxon>
        <taxon>Spermatophyta</taxon>
        <taxon>Magnoliopsida</taxon>
        <taxon>eudicotyledons</taxon>
        <taxon>Gunneridae</taxon>
        <taxon>Pentapetalae</taxon>
        <taxon>rosids</taxon>
        <taxon>malvids</taxon>
        <taxon>Brassicales</taxon>
        <taxon>Brassicaceae</taxon>
        <taxon>Brassiceae</taxon>
        <taxon>Brassica</taxon>
    </lineage>
</organism>
<feature type="compositionally biased region" description="Basic and acidic residues" evidence="1">
    <location>
        <begin position="9"/>
        <end position="21"/>
    </location>
</feature>
<reference evidence="3 4" key="1">
    <citation type="submission" date="2020-02" db="EMBL/GenBank/DDBJ databases">
        <authorList>
            <person name="Ma Q."/>
            <person name="Huang Y."/>
            <person name="Song X."/>
            <person name="Pei D."/>
        </authorList>
    </citation>
    <scope>NUCLEOTIDE SEQUENCE [LARGE SCALE GENOMIC DNA]</scope>
    <source>
        <strain evidence="3">Sxm20200214</strain>
        <tissue evidence="3">Leaf</tissue>
    </source>
</reference>